<feature type="transmembrane region" description="Helical" evidence="2">
    <location>
        <begin position="312"/>
        <end position="338"/>
    </location>
</feature>
<feature type="transmembrane region" description="Helical" evidence="2">
    <location>
        <begin position="170"/>
        <end position="188"/>
    </location>
</feature>
<comment type="caution">
    <text evidence="3">The sequence shown here is derived from an EMBL/GenBank/DDBJ whole genome shotgun (WGS) entry which is preliminary data.</text>
</comment>
<dbReference type="STRING" id="205917.A0A4Y9YI08"/>
<feature type="region of interest" description="Disordered" evidence="1">
    <location>
        <begin position="346"/>
        <end position="390"/>
    </location>
</feature>
<feature type="transmembrane region" description="Helical" evidence="2">
    <location>
        <begin position="69"/>
        <end position="87"/>
    </location>
</feature>
<dbReference type="EMBL" id="SEOQ01000520">
    <property type="protein sequence ID" value="TFY61237.1"/>
    <property type="molecule type" value="Genomic_DNA"/>
</dbReference>
<evidence type="ECO:0000313" key="4">
    <source>
        <dbReference type="Proteomes" id="UP000298327"/>
    </source>
</evidence>
<proteinExistence type="predicted"/>
<feature type="transmembrane region" description="Helical" evidence="2">
    <location>
        <begin position="136"/>
        <end position="158"/>
    </location>
</feature>
<reference evidence="3 4" key="1">
    <citation type="submission" date="2019-02" db="EMBL/GenBank/DDBJ databases">
        <title>Genome sequencing of the rare red list fungi Dentipellis fragilis.</title>
        <authorList>
            <person name="Buettner E."/>
            <person name="Kellner H."/>
        </authorList>
    </citation>
    <scope>NUCLEOTIDE SEQUENCE [LARGE SCALE GENOMIC DNA]</scope>
    <source>
        <strain evidence="3 4">DSM 105465</strain>
    </source>
</reference>
<keyword evidence="2" id="KW-1133">Transmembrane helix</keyword>
<keyword evidence="2" id="KW-0472">Membrane</keyword>
<keyword evidence="4" id="KW-1185">Reference proteome</keyword>
<evidence type="ECO:0000256" key="1">
    <source>
        <dbReference type="SAM" id="MobiDB-lite"/>
    </source>
</evidence>
<feature type="compositionally biased region" description="Basic and acidic residues" evidence="1">
    <location>
        <begin position="352"/>
        <end position="362"/>
    </location>
</feature>
<feature type="transmembrane region" description="Helical" evidence="2">
    <location>
        <begin position="267"/>
        <end position="292"/>
    </location>
</feature>
<gene>
    <name evidence="3" type="ORF">EVG20_g7132</name>
</gene>
<keyword evidence="2" id="KW-0812">Transmembrane</keyword>
<feature type="transmembrane region" description="Helical" evidence="2">
    <location>
        <begin position="235"/>
        <end position="255"/>
    </location>
</feature>
<feature type="transmembrane region" description="Helical" evidence="2">
    <location>
        <begin position="35"/>
        <end position="57"/>
    </location>
</feature>
<protein>
    <submittedName>
        <fullName evidence="3">Uncharacterized protein</fullName>
    </submittedName>
</protein>
<dbReference type="Proteomes" id="UP000298327">
    <property type="component" value="Unassembled WGS sequence"/>
</dbReference>
<sequence length="411" mass="45225">MSAAMMQDISRAHSDPELTLTEQILACRPPFVHSLPIQILLTSVVLTLLAILSLHLLFTAQHHARLAPLNFGLQLAAVLMLMVSHLAELAEIVRGVLKMSKTWPYMLNYMAIQVPPGQLGGTSDVGVVEPWTKGALIAWCVMRAITTMLIQTTHIQFLTILYPSTLESRLIYSLLSPLAVISAVTQFIPLSRPQASTLTTSTSTPTTFKTLSSNLPLPSLRLLPLPTLALVARQTINTTLSLLFTVLFLFWGIYLHPKQAWRAEGGTAAFGVGAVGLAALGTALGFVCVPGVSLDAASQVPGASTDSRCVWLPGLVLAVILWQSYLGWWWWVGSGVGVDRDRTRKRRRLKKGQTEKNDRSSEGESPNTRARRRSSVDADNEGGGRNATKNWWKPVYLPFSLSRRRQRRLSR</sequence>
<dbReference type="AlphaFoldDB" id="A0A4Y9YI08"/>
<name>A0A4Y9YI08_9AGAM</name>
<evidence type="ECO:0000313" key="3">
    <source>
        <dbReference type="EMBL" id="TFY61237.1"/>
    </source>
</evidence>
<evidence type="ECO:0000256" key="2">
    <source>
        <dbReference type="SAM" id="Phobius"/>
    </source>
</evidence>
<accession>A0A4Y9YI08</accession>
<dbReference type="OrthoDB" id="3357304at2759"/>
<organism evidence="3 4">
    <name type="scientific">Dentipellis fragilis</name>
    <dbReference type="NCBI Taxonomy" id="205917"/>
    <lineage>
        <taxon>Eukaryota</taxon>
        <taxon>Fungi</taxon>
        <taxon>Dikarya</taxon>
        <taxon>Basidiomycota</taxon>
        <taxon>Agaricomycotina</taxon>
        <taxon>Agaricomycetes</taxon>
        <taxon>Russulales</taxon>
        <taxon>Hericiaceae</taxon>
        <taxon>Dentipellis</taxon>
    </lineage>
</organism>